<gene>
    <name evidence="2" type="ORF">EAT49_03250</name>
</gene>
<keyword evidence="3" id="KW-1185">Reference proteome</keyword>
<dbReference type="GO" id="GO:0016787">
    <property type="term" value="F:hydrolase activity"/>
    <property type="evidence" value="ECO:0007669"/>
    <property type="project" value="UniProtKB-KW"/>
</dbReference>
<keyword evidence="2" id="KW-0378">Hydrolase</keyword>
<organism evidence="2 3">
    <name type="scientific">Histidinibacterium lentulum</name>
    <dbReference type="NCBI Taxonomy" id="2480588"/>
    <lineage>
        <taxon>Bacteria</taxon>
        <taxon>Pseudomonadati</taxon>
        <taxon>Pseudomonadota</taxon>
        <taxon>Alphaproteobacteria</taxon>
        <taxon>Rhodobacterales</taxon>
        <taxon>Paracoccaceae</taxon>
        <taxon>Histidinibacterium</taxon>
    </lineage>
</organism>
<evidence type="ECO:0000313" key="3">
    <source>
        <dbReference type="Proteomes" id="UP000268016"/>
    </source>
</evidence>
<dbReference type="AlphaFoldDB" id="A0A3N2R7F7"/>
<dbReference type="Proteomes" id="UP000268016">
    <property type="component" value="Unassembled WGS sequence"/>
</dbReference>
<dbReference type="PANTHER" id="PTHR11614">
    <property type="entry name" value="PHOSPHOLIPASE-RELATED"/>
    <property type="match status" value="1"/>
</dbReference>
<dbReference type="SUPFAM" id="SSF53474">
    <property type="entry name" value="alpha/beta-Hydrolases"/>
    <property type="match status" value="1"/>
</dbReference>
<comment type="caution">
    <text evidence="2">The sequence shown here is derived from an EMBL/GenBank/DDBJ whole genome shotgun (WGS) entry which is preliminary data.</text>
</comment>
<dbReference type="OrthoDB" id="9788260at2"/>
<name>A0A3N2R7F7_9RHOB</name>
<protein>
    <submittedName>
        <fullName evidence="2">Alpha/beta hydrolase</fullName>
    </submittedName>
</protein>
<dbReference type="InterPro" id="IPR029058">
    <property type="entry name" value="AB_hydrolase_fold"/>
</dbReference>
<dbReference type="EMBL" id="RDRB01000002">
    <property type="protein sequence ID" value="ROU03338.1"/>
    <property type="molecule type" value="Genomic_DNA"/>
</dbReference>
<dbReference type="InterPro" id="IPR022742">
    <property type="entry name" value="Hydrolase_4"/>
</dbReference>
<evidence type="ECO:0000313" key="2">
    <source>
        <dbReference type="EMBL" id="ROU03338.1"/>
    </source>
</evidence>
<evidence type="ECO:0000259" key="1">
    <source>
        <dbReference type="Pfam" id="PF12146"/>
    </source>
</evidence>
<proteinExistence type="predicted"/>
<dbReference type="InterPro" id="IPR051044">
    <property type="entry name" value="MAG_DAG_Lipase"/>
</dbReference>
<feature type="domain" description="Serine aminopeptidase S33" evidence="1">
    <location>
        <begin position="39"/>
        <end position="292"/>
    </location>
</feature>
<dbReference type="Pfam" id="PF12146">
    <property type="entry name" value="Hydrolase_4"/>
    <property type="match status" value="1"/>
</dbReference>
<accession>A0A3N2R7F7</accession>
<dbReference type="Gene3D" id="3.40.50.1820">
    <property type="entry name" value="alpha/beta hydrolase"/>
    <property type="match status" value="1"/>
</dbReference>
<reference evidence="2 3" key="1">
    <citation type="submission" date="2018-10" db="EMBL/GenBank/DDBJ databases">
        <title>Histidinibacterium lentulum gen. nov., sp. nov., a marine bacterium from the culture broth of Picochlorum sp. 122.</title>
        <authorList>
            <person name="Wang G."/>
        </authorList>
    </citation>
    <scope>NUCLEOTIDE SEQUENCE [LARGE SCALE GENOMIC DNA]</scope>
    <source>
        <strain evidence="2 3">B17</strain>
    </source>
</reference>
<sequence length="311" mass="33736">MEPAPLFTEVADAPPGGAAHWVTAPDGLRLRVGHWPHPRARGTVLIFPGRTEYIEKYGRDAGALAERGYAAAAIDWRGQGISARMQPDRLLGHVNRFADYQADADALMAYAEAVGLPRPYLLLAHSMGGCIGLRALMRGYATPRAVFSAPMWGIRMQALKRSAAWGLSALSKPLRFSHLLAPGQSSAPYVLGADPADNTLTTDPDMLAWMKHQIERHTDLALGGPSLHWLHEALSETRALARMPAPEVPTLTFLGSEEAIVDPARITARMARWPGGRLVTLEGAQHEVLMETPAIRTKVLDAIAAHFAETV</sequence>